<organism evidence="2 3">
    <name type="scientific">Microvirga guangxiensis</name>
    <dbReference type="NCBI Taxonomy" id="549386"/>
    <lineage>
        <taxon>Bacteria</taxon>
        <taxon>Pseudomonadati</taxon>
        <taxon>Pseudomonadota</taxon>
        <taxon>Alphaproteobacteria</taxon>
        <taxon>Hyphomicrobiales</taxon>
        <taxon>Methylobacteriaceae</taxon>
        <taxon>Microvirga</taxon>
    </lineage>
</organism>
<dbReference type="Gene3D" id="3.40.50.720">
    <property type="entry name" value="NAD(P)-binding Rossmann-like Domain"/>
    <property type="match status" value="1"/>
</dbReference>
<dbReference type="AlphaFoldDB" id="A0A1G5IVG7"/>
<dbReference type="PANTHER" id="PTHR33303:SF2">
    <property type="entry name" value="COA-BINDING DOMAIN-CONTAINING PROTEIN"/>
    <property type="match status" value="1"/>
</dbReference>
<dbReference type="EMBL" id="FMVJ01000006">
    <property type="protein sequence ID" value="SCY80056.1"/>
    <property type="molecule type" value="Genomic_DNA"/>
</dbReference>
<protein>
    <recommendedName>
        <fullName evidence="1">CoA-binding domain-containing protein</fullName>
    </recommendedName>
</protein>
<dbReference type="SMART" id="SM00881">
    <property type="entry name" value="CoA_binding"/>
    <property type="match status" value="1"/>
</dbReference>
<accession>A0A1G5IVG7</accession>
<evidence type="ECO:0000313" key="3">
    <source>
        <dbReference type="Proteomes" id="UP000199569"/>
    </source>
</evidence>
<feature type="domain" description="CoA-binding" evidence="1">
    <location>
        <begin position="31"/>
        <end position="128"/>
    </location>
</feature>
<dbReference type="InterPro" id="IPR003781">
    <property type="entry name" value="CoA-bd"/>
</dbReference>
<dbReference type="Proteomes" id="UP000199569">
    <property type="component" value="Unassembled WGS sequence"/>
</dbReference>
<dbReference type="STRING" id="549386.SAMN02927923_02340"/>
<keyword evidence="3" id="KW-1185">Reference proteome</keyword>
<reference evidence="2 3" key="1">
    <citation type="submission" date="2016-10" db="EMBL/GenBank/DDBJ databases">
        <authorList>
            <person name="de Groot N.N."/>
        </authorList>
    </citation>
    <scope>NUCLEOTIDE SEQUENCE [LARGE SCALE GENOMIC DNA]</scope>
    <source>
        <strain evidence="2 3">CGMCC 1.7666</strain>
    </source>
</reference>
<evidence type="ECO:0000259" key="1">
    <source>
        <dbReference type="SMART" id="SM00881"/>
    </source>
</evidence>
<evidence type="ECO:0000313" key="2">
    <source>
        <dbReference type="EMBL" id="SCY80056.1"/>
    </source>
</evidence>
<proteinExistence type="predicted"/>
<name>A0A1G5IVG7_9HYPH</name>
<dbReference type="Pfam" id="PF13380">
    <property type="entry name" value="CoA_binding_2"/>
    <property type="match status" value="1"/>
</dbReference>
<gene>
    <name evidence="2" type="ORF">SAMN02927923_02340</name>
</gene>
<dbReference type="InterPro" id="IPR036291">
    <property type="entry name" value="NAD(P)-bd_dom_sf"/>
</dbReference>
<dbReference type="SUPFAM" id="SSF51735">
    <property type="entry name" value="NAD(P)-binding Rossmann-fold domains"/>
    <property type="match status" value="1"/>
</dbReference>
<dbReference type="PANTHER" id="PTHR33303">
    <property type="entry name" value="CYTOPLASMIC PROTEIN-RELATED"/>
    <property type="match status" value="1"/>
</dbReference>
<sequence length="191" mass="20701">MRQMPVELPCPIPYVLAMDHSNYPNDYIRGILNSVKTIALVGASANSARPSWIVTKYLLERGYDVIPVNPGLAGGELLGKTVYGSLAEVPGPIDMVEIFRNSEAAGPITDEALALAPLPKVIWMQLSVRNEEAAAKAEAKGIKVVMDRCPKIEFGRLSGEISWQGVNSRMLSSKKPVLSGKGFQKLGLNRP</sequence>